<proteinExistence type="predicted"/>
<dbReference type="Proteomes" id="UP000681967">
    <property type="component" value="Unassembled WGS sequence"/>
</dbReference>
<dbReference type="InterPro" id="IPR010982">
    <property type="entry name" value="Lambda_DNA-bd_dom_sf"/>
</dbReference>
<organism evidence="1 3">
    <name type="scientific">Rotaria magnacalcarata</name>
    <dbReference type="NCBI Taxonomy" id="392030"/>
    <lineage>
        <taxon>Eukaryota</taxon>
        <taxon>Metazoa</taxon>
        <taxon>Spiralia</taxon>
        <taxon>Gnathifera</taxon>
        <taxon>Rotifera</taxon>
        <taxon>Eurotatoria</taxon>
        <taxon>Bdelloidea</taxon>
        <taxon>Philodinida</taxon>
        <taxon>Philodinidae</taxon>
        <taxon>Rotaria</taxon>
    </lineage>
</organism>
<dbReference type="AlphaFoldDB" id="A0A815XD03"/>
<name>A0A815XD03_9BILA</name>
<comment type="caution">
    <text evidence="1">The sequence shown here is derived from an EMBL/GenBank/DDBJ whole genome shotgun (WGS) entry which is preliminary data.</text>
</comment>
<dbReference type="SUPFAM" id="SSF47413">
    <property type="entry name" value="lambda repressor-like DNA-binding domains"/>
    <property type="match status" value="1"/>
</dbReference>
<dbReference type="EMBL" id="CAJNOV010014580">
    <property type="protein sequence ID" value="CAF1555971.1"/>
    <property type="molecule type" value="Genomic_DNA"/>
</dbReference>
<evidence type="ECO:0000313" key="1">
    <source>
        <dbReference type="EMBL" id="CAF1555971.1"/>
    </source>
</evidence>
<sequence>MAHGAEVPRVERLGDIVMNLFFSHPVFRNLGGIIGVGVADIPVREFVGQVIDVARTSMGLTQTELTTMIGSHASNWNEWYHHLRRPLPTEGERTTWFINDIIFLRLEELVLAGPPPPPWPLRE</sequence>
<protein>
    <submittedName>
        <fullName evidence="1">Uncharacterized protein</fullName>
    </submittedName>
</protein>
<dbReference type="Proteomes" id="UP000663855">
    <property type="component" value="Unassembled WGS sequence"/>
</dbReference>
<dbReference type="EMBL" id="CAJOBH010224730">
    <property type="protein sequence ID" value="CAF5044744.1"/>
    <property type="molecule type" value="Genomic_DNA"/>
</dbReference>
<reference evidence="1" key="1">
    <citation type="submission" date="2021-02" db="EMBL/GenBank/DDBJ databases">
        <authorList>
            <person name="Nowell W R."/>
        </authorList>
    </citation>
    <scope>NUCLEOTIDE SEQUENCE</scope>
</reference>
<accession>A0A815XD03</accession>
<evidence type="ECO:0000313" key="3">
    <source>
        <dbReference type="Proteomes" id="UP000663855"/>
    </source>
</evidence>
<dbReference type="GO" id="GO:0003677">
    <property type="term" value="F:DNA binding"/>
    <property type="evidence" value="ECO:0007669"/>
    <property type="project" value="InterPro"/>
</dbReference>
<evidence type="ECO:0000313" key="2">
    <source>
        <dbReference type="EMBL" id="CAF5044744.1"/>
    </source>
</evidence>
<gene>
    <name evidence="2" type="ORF">BYL167_LOCUS57343</name>
    <name evidence="1" type="ORF">CJN711_LOCUS30777</name>
</gene>